<evidence type="ECO:0000313" key="1">
    <source>
        <dbReference type="EMBL" id="GMR55502.1"/>
    </source>
</evidence>
<name>A0AAN5D3N5_9BILA</name>
<dbReference type="PANTHER" id="PTHR22744:SF14">
    <property type="entry name" value="BTB DOMAIN-CONTAINING PROTEIN-RELATED"/>
    <property type="match status" value="1"/>
</dbReference>
<evidence type="ECO:0008006" key="3">
    <source>
        <dbReference type="Google" id="ProtNLM"/>
    </source>
</evidence>
<evidence type="ECO:0000313" key="2">
    <source>
        <dbReference type="Proteomes" id="UP001328107"/>
    </source>
</evidence>
<dbReference type="PANTHER" id="PTHR22744">
    <property type="entry name" value="HELIX LOOP HELIX PROTEIN 21-RELATED"/>
    <property type="match status" value="1"/>
</dbReference>
<keyword evidence="2" id="KW-1185">Reference proteome</keyword>
<gene>
    <name evidence="1" type="ORF">PMAYCL1PPCAC_25697</name>
</gene>
<reference evidence="2" key="1">
    <citation type="submission" date="2022-10" db="EMBL/GenBank/DDBJ databases">
        <title>Genome assembly of Pristionchus species.</title>
        <authorList>
            <person name="Yoshida K."/>
            <person name="Sommer R.J."/>
        </authorList>
    </citation>
    <scope>NUCLEOTIDE SEQUENCE [LARGE SCALE GENOMIC DNA]</scope>
    <source>
        <strain evidence="2">RS5460</strain>
    </source>
</reference>
<feature type="non-terminal residue" evidence="1">
    <location>
        <position position="146"/>
    </location>
</feature>
<dbReference type="Proteomes" id="UP001328107">
    <property type="component" value="Unassembled WGS sequence"/>
</dbReference>
<dbReference type="EMBL" id="BTRK01000005">
    <property type="protein sequence ID" value="GMR55502.1"/>
    <property type="molecule type" value="Genomic_DNA"/>
</dbReference>
<dbReference type="AlphaFoldDB" id="A0AAN5D3N5"/>
<organism evidence="1 2">
    <name type="scientific">Pristionchus mayeri</name>
    <dbReference type="NCBI Taxonomy" id="1317129"/>
    <lineage>
        <taxon>Eukaryota</taxon>
        <taxon>Metazoa</taxon>
        <taxon>Ecdysozoa</taxon>
        <taxon>Nematoda</taxon>
        <taxon>Chromadorea</taxon>
        <taxon>Rhabditida</taxon>
        <taxon>Rhabditina</taxon>
        <taxon>Diplogasteromorpha</taxon>
        <taxon>Diplogasteroidea</taxon>
        <taxon>Neodiplogasteridae</taxon>
        <taxon>Pristionchus</taxon>
    </lineage>
</organism>
<accession>A0AAN5D3N5</accession>
<proteinExistence type="predicted"/>
<feature type="non-terminal residue" evidence="1">
    <location>
        <position position="1"/>
    </location>
</feature>
<comment type="caution">
    <text evidence="1">The sequence shown here is derived from an EMBL/GenBank/DDBJ whole genome shotgun (WGS) entry which is preliminary data.</text>
</comment>
<sequence length="146" mass="16512">LIHSRAMTLEDSMVSYILKLADRFQVETLLNECENRLIQSTGFDLDTKKLLASECRLTALKKSLLSIDDLHPKNIVQILSLLGTFDRWRMRLNRNLKTIVESLDPPYMPRLKIVSCAANQVRADGSTLRAPPDPTSPDQVMFGLEA</sequence>
<protein>
    <recommendedName>
        <fullName evidence="3">BTB/POZ domain-containing protein</fullName>
    </recommendedName>
</protein>